<evidence type="ECO:0000256" key="2">
    <source>
        <dbReference type="ARBA" id="ARBA00022676"/>
    </source>
</evidence>
<keyword evidence="10" id="KW-1185">Reference proteome</keyword>
<reference evidence="9 10" key="1">
    <citation type="submission" date="2018-12" db="EMBL/GenBank/DDBJ databases">
        <authorList>
            <person name="Feng G."/>
            <person name="Zhu H."/>
        </authorList>
    </citation>
    <scope>NUCLEOTIDE SEQUENCE [LARGE SCALE GENOMIC DNA]</scope>
    <source>
        <strain evidence="9 10">9PBR-2</strain>
    </source>
</reference>
<gene>
    <name evidence="9" type="ORF">EI290_03970</name>
</gene>
<dbReference type="GO" id="GO:0016757">
    <property type="term" value="F:glycosyltransferase activity"/>
    <property type="evidence" value="ECO:0007669"/>
    <property type="project" value="UniProtKB-KW"/>
</dbReference>
<evidence type="ECO:0000256" key="1">
    <source>
        <dbReference type="ARBA" id="ARBA00004141"/>
    </source>
</evidence>
<dbReference type="AlphaFoldDB" id="A0A428JQV8"/>
<sequence length="312" mass="34186">MPAPAPLLSVVIPVYQAGPVLATLLQRLQQTLEPLAAPYEFVLVDDASPDPTDWPTIQQHAAHDARTRGLRLSRNFGQHHALTAGLEASRGEWIVVMDCDLQDQPEEIPRLLAKAREGYEAVVGRRGTRTDGAAVRGSSRLFYTVLGYLTGEPQDPEVGNFGIYHRQLIDTVLRLRESTRYFPTMVRWAGYRQTALPVAHGAATRPSSYSLTRRLQLALDILLTYSDKPLRLAVYFGLLLSGGAFLLGLVMLSRYLLGQITVPGYASLIISISLFSGIIISVLGVVGLYVGKTFEGVRNRPLYVVAETTAAA</sequence>
<dbReference type="EMBL" id="RWIS01000002">
    <property type="protein sequence ID" value="RSK36058.1"/>
    <property type="molecule type" value="Genomic_DNA"/>
</dbReference>
<dbReference type="GO" id="GO:0005886">
    <property type="term" value="C:plasma membrane"/>
    <property type="evidence" value="ECO:0007669"/>
    <property type="project" value="TreeGrafter"/>
</dbReference>
<evidence type="ECO:0000313" key="9">
    <source>
        <dbReference type="EMBL" id="RSK36058.1"/>
    </source>
</evidence>
<evidence type="ECO:0000313" key="10">
    <source>
        <dbReference type="Proteomes" id="UP000280066"/>
    </source>
</evidence>
<protein>
    <submittedName>
        <fullName evidence="9">Glycosyltransferase</fullName>
    </submittedName>
</protein>
<dbReference type="InterPro" id="IPR001173">
    <property type="entry name" value="Glyco_trans_2-like"/>
</dbReference>
<comment type="caution">
    <text evidence="9">The sequence shown here is derived from an EMBL/GenBank/DDBJ whole genome shotgun (WGS) entry which is preliminary data.</text>
</comment>
<organism evidence="9 10">
    <name type="scientific">Hymenobacter metallilatus</name>
    <dbReference type="NCBI Taxonomy" id="2493666"/>
    <lineage>
        <taxon>Bacteria</taxon>
        <taxon>Pseudomonadati</taxon>
        <taxon>Bacteroidota</taxon>
        <taxon>Cytophagia</taxon>
        <taxon>Cytophagales</taxon>
        <taxon>Hymenobacteraceae</taxon>
        <taxon>Hymenobacter</taxon>
    </lineage>
</organism>
<proteinExistence type="predicted"/>
<dbReference type="PANTHER" id="PTHR48090:SF1">
    <property type="entry name" value="PROPHAGE BACTOPRENOL GLUCOSYL TRANSFERASE HOMOLOG"/>
    <property type="match status" value="1"/>
</dbReference>
<dbReference type="CDD" id="cd04187">
    <property type="entry name" value="DPM1_like_bac"/>
    <property type="match status" value="1"/>
</dbReference>
<dbReference type="PANTHER" id="PTHR48090">
    <property type="entry name" value="UNDECAPRENYL-PHOSPHATE 4-DEOXY-4-FORMAMIDO-L-ARABINOSE TRANSFERASE-RELATED"/>
    <property type="match status" value="1"/>
</dbReference>
<feature type="transmembrane region" description="Helical" evidence="7">
    <location>
        <begin position="232"/>
        <end position="253"/>
    </location>
</feature>
<dbReference type="Proteomes" id="UP000280066">
    <property type="component" value="Unassembled WGS sequence"/>
</dbReference>
<evidence type="ECO:0000256" key="6">
    <source>
        <dbReference type="ARBA" id="ARBA00023136"/>
    </source>
</evidence>
<keyword evidence="6 7" id="KW-0472">Membrane</keyword>
<accession>A0A428JQV8</accession>
<dbReference type="SUPFAM" id="SSF53448">
    <property type="entry name" value="Nucleotide-diphospho-sugar transferases"/>
    <property type="match status" value="1"/>
</dbReference>
<evidence type="ECO:0000256" key="5">
    <source>
        <dbReference type="ARBA" id="ARBA00022989"/>
    </source>
</evidence>
<name>A0A428JQV8_9BACT</name>
<comment type="subcellular location">
    <subcellularLocation>
        <location evidence="1">Membrane</location>
        <topology evidence="1">Multi-pass membrane protein</topology>
    </subcellularLocation>
</comment>
<dbReference type="Pfam" id="PF00535">
    <property type="entry name" value="Glycos_transf_2"/>
    <property type="match status" value="1"/>
</dbReference>
<dbReference type="Gene3D" id="3.90.550.10">
    <property type="entry name" value="Spore Coat Polysaccharide Biosynthesis Protein SpsA, Chain A"/>
    <property type="match status" value="1"/>
</dbReference>
<keyword evidence="5 7" id="KW-1133">Transmembrane helix</keyword>
<feature type="transmembrane region" description="Helical" evidence="7">
    <location>
        <begin position="265"/>
        <end position="290"/>
    </location>
</feature>
<keyword evidence="3 9" id="KW-0808">Transferase</keyword>
<dbReference type="RefSeq" id="WP_125426998.1">
    <property type="nucleotide sequence ID" value="NZ_RWIS01000002.1"/>
</dbReference>
<evidence type="ECO:0000256" key="4">
    <source>
        <dbReference type="ARBA" id="ARBA00022692"/>
    </source>
</evidence>
<dbReference type="InterPro" id="IPR029044">
    <property type="entry name" value="Nucleotide-diphossugar_trans"/>
</dbReference>
<dbReference type="OrthoDB" id="9807778at2"/>
<feature type="domain" description="Glycosyltransferase 2-like" evidence="8">
    <location>
        <begin position="9"/>
        <end position="147"/>
    </location>
</feature>
<evidence type="ECO:0000259" key="8">
    <source>
        <dbReference type="Pfam" id="PF00535"/>
    </source>
</evidence>
<keyword evidence="2" id="KW-0328">Glycosyltransferase</keyword>
<dbReference type="InterPro" id="IPR050256">
    <property type="entry name" value="Glycosyltransferase_2"/>
</dbReference>
<evidence type="ECO:0000256" key="7">
    <source>
        <dbReference type="SAM" id="Phobius"/>
    </source>
</evidence>
<evidence type="ECO:0000256" key="3">
    <source>
        <dbReference type="ARBA" id="ARBA00022679"/>
    </source>
</evidence>
<keyword evidence="4 7" id="KW-0812">Transmembrane</keyword>